<dbReference type="EMBL" id="QGKX02001621">
    <property type="protein sequence ID" value="KAF3500172.1"/>
    <property type="molecule type" value="Genomic_DNA"/>
</dbReference>
<dbReference type="AlphaFoldDB" id="A0A8S9N8F9"/>
<comment type="caution">
    <text evidence="2">The sequence shown here is derived from an EMBL/GenBank/DDBJ whole genome shotgun (WGS) entry which is preliminary data.</text>
</comment>
<protein>
    <submittedName>
        <fullName evidence="2">Uncharacterized protein</fullName>
    </submittedName>
</protein>
<feature type="compositionally biased region" description="Basic and acidic residues" evidence="1">
    <location>
        <begin position="189"/>
        <end position="210"/>
    </location>
</feature>
<gene>
    <name evidence="2" type="ORF">F2Q69_00042832</name>
</gene>
<evidence type="ECO:0000313" key="2">
    <source>
        <dbReference type="EMBL" id="KAF3500172.1"/>
    </source>
</evidence>
<evidence type="ECO:0000256" key="1">
    <source>
        <dbReference type="SAM" id="MobiDB-lite"/>
    </source>
</evidence>
<dbReference type="Proteomes" id="UP000712600">
    <property type="component" value="Unassembled WGS sequence"/>
</dbReference>
<accession>A0A8S9N8F9</accession>
<evidence type="ECO:0000313" key="3">
    <source>
        <dbReference type="Proteomes" id="UP000712600"/>
    </source>
</evidence>
<proteinExistence type="predicted"/>
<reference evidence="2" key="1">
    <citation type="submission" date="2019-12" db="EMBL/GenBank/DDBJ databases">
        <title>Genome sequencing and annotation of Brassica cretica.</title>
        <authorList>
            <person name="Studholme D.J."/>
            <person name="Sarris P."/>
        </authorList>
    </citation>
    <scope>NUCLEOTIDE SEQUENCE</scope>
    <source>
        <strain evidence="2">PFS-109/04</strain>
        <tissue evidence="2">Leaf</tissue>
    </source>
</reference>
<organism evidence="2 3">
    <name type="scientific">Brassica cretica</name>
    <name type="common">Mustard</name>
    <dbReference type="NCBI Taxonomy" id="69181"/>
    <lineage>
        <taxon>Eukaryota</taxon>
        <taxon>Viridiplantae</taxon>
        <taxon>Streptophyta</taxon>
        <taxon>Embryophyta</taxon>
        <taxon>Tracheophyta</taxon>
        <taxon>Spermatophyta</taxon>
        <taxon>Magnoliopsida</taxon>
        <taxon>eudicotyledons</taxon>
        <taxon>Gunneridae</taxon>
        <taxon>Pentapetalae</taxon>
        <taxon>rosids</taxon>
        <taxon>malvids</taxon>
        <taxon>Brassicales</taxon>
        <taxon>Brassicaceae</taxon>
        <taxon>Brassiceae</taxon>
        <taxon>Brassica</taxon>
    </lineage>
</organism>
<name>A0A8S9N8F9_BRACR</name>
<sequence length="246" mass="27878">MRSPNLIAFHSLKSEKTTYDRPIQPLIPPNLRNLRNLRNLPNLPSHSLEPLARSSRVDGAQRPARWMAELDRPHDQRGGWPSWIDYATSSADGRAGSTTRPPWPRDQLGHATSSAIRRAEPVRQAELVQFGGWPSWIDHATSLAIRQAETVQLGGWPSWNDHVTCSAIRRAGLTTRQARPSAELDYSSSEDKCDVSKDKHDDQRKMEYSREAINSTKGRKEKRKPPLGGVYKDVEVEEARGQYFYS</sequence>
<feature type="region of interest" description="Disordered" evidence="1">
    <location>
        <begin position="177"/>
        <end position="230"/>
    </location>
</feature>